<evidence type="ECO:0000313" key="5">
    <source>
        <dbReference type="EMBL" id="JAT22795.1"/>
    </source>
</evidence>
<proteinExistence type="predicted"/>
<organism evidence="5">
    <name type="scientific">Graphocephala atropunctata</name>
    <dbReference type="NCBI Taxonomy" id="36148"/>
    <lineage>
        <taxon>Eukaryota</taxon>
        <taxon>Metazoa</taxon>
        <taxon>Ecdysozoa</taxon>
        <taxon>Arthropoda</taxon>
        <taxon>Hexapoda</taxon>
        <taxon>Insecta</taxon>
        <taxon>Pterygota</taxon>
        <taxon>Neoptera</taxon>
        <taxon>Paraneoptera</taxon>
        <taxon>Hemiptera</taxon>
        <taxon>Auchenorrhyncha</taxon>
        <taxon>Membracoidea</taxon>
        <taxon>Cicadellidae</taxon>
        <taxon>Cicadellinae</taxon>
        <taxon>Cicadellini</taxon>
        <taxon>Graphocephala</taxon>
    </lineage>
</organism>
<gene>
    <name evidence="5" type="ORF">g.7273</name>
</gene>
<keyword evidence="2" id="KW-0964">Secreted</keyword>
<reference evidence="5" key="1">
    <citation type="submission" date="2015-11" db="EMBL/GenBank/DDBJ databases">
        <title>De novo transcriptome assembly of four potential Pierce s Disease insect vectors from Arizona vineyards.</title>
        <authorList>
            <person name="Tassone E.E."/>
        </authorList>
    </citation>
    <scope>NUCLEOTIDE SEQUENCE</scope>
</reference>
<name>A0A1B6LGH3_9HEMI</name>
<comment type="subcellular location">
    <subcellularLocation>
        <location evidence="1">Secreted</location>
    </subcellularLocation>
</comment>
<feature type="signal peptide" evidence="3">
    <location>
        <begin position="1"/>
        <end position="23"/>
    </location>
</feature>
<feature type="domain" description="Single" evidence="4">
    <location>
        <begin position="53"/>
        <end position="127"/>
    </location>
</feature>
<dbReference type="Pfam" id="PF15430">
    <property type="entry name" value="SVWC"/>
    <property type="match status" value="1"/>
</dbReference>
<accession>A0A1B6LGH3</accession>
<dbReference type="SMART" id="SM01318">
    <property type="entry name" value="SVWC"/>
    <property type="match status" value="1"/>
</dbReference>
<dbReference type="EMBL" id="GEBQ01017182">
    <property type="protein sequence ID" value="JAT22795.1"/>
    <property type="molecule type" value="Transcribed_RNA"/>
</dbReference>
<feature type="chain" id="PRO_5008587450" description="Single domain-containing protein" evidence="3">
    <location>
        <begin position="24"/>
        <end position="144"/>
    </location>
</feature>
<dbReference type="InterPro" id="IPR029277">
    <property type="entry name" value="SVWC_dom"/>
</dbReference>
<evidence type="ECO:0000256" key="2">
    <source>
        <dbReference type="ARBA" id="ARBA00022525"/>
    </source>
</evidence>
<dbReference type="AlphaFoldDB" id="A0A1B6LGH3"/>
<evidence type="ECO:0000259" key="4">
    <source>
        <dbReference type="SMART" id="SM01318"/>
    </source>
</evidence>
<keyword evidence="3" id="KW-0732">Signal</keyword>
<dbReference type="GO" id="GO:0005576">
    <property type="term" value="C:extracellular region"/>
    <property type="evidence" value="ECO:0007669"/>
    <property type="project" value="UniProtKB-SubCell"/>
</dbReference>
<evidence type="ECO:0000256" key="1">
    <source>
        <dbReference type="ARBA" id="ARBA00004613"/>
    </source>
</evidence>
<evidence type="ECO:0000256" key="3">
    <source>
        <dbReference type="SAM" id="SignalP"/>
    </source>
</evidence>
<protein>
    <recommendedName>
        <fullName evidence="4">Single domain-containing protein</fullName>
    </recommendedName>
</protein>
<sequence>MMGLNVSLIALAVLLWMSANVQGFGIYHLYNVTENDLQQSKDLQKQRSNQDGCYIGGRYLKFGDQWTQRGICGLFACQEKHYRTLATPYVQILQKCPHLRYQEGSGCRITEEDLTQDFPDCCPKMFCPNEKEVKQQQKKSNWSF</sequence>